<reference evidence="3 5" key="1">
    <citation type="submission" date="2020-01" db="EMBL/GenBank/DDBJ databases">
        <authorList>
            <consortium name="DOE Joint Genome Institute"/>
            <person name="Haridas S."/>
            <person name="Albert R."/>
            <person name="Binder M."/>
            <person name="Bloem J."/>
            <person name="Labutti K."/>
            <person name="Salamov A."/>
            <person name="Andreopoulos B."/>
            <person name="Baker S.E."/>
            <person name="Barry K."/>
            <person name="Bills G."/>
            <person name="Bluhm B.H."/>
            <person name="Cannon C."/>
            <person name="Castanera R."/>
            <person name="Culley D.E."/>
            <person name="Daum C."/>
            <person name="Ezra D."/>
            <person name="Gonzalez J.B."/>
            <person name="Henrissat B."/>
            <person name="Kuo A."/>
            <person name="Liang C."/>
            <person name="Lipzen A."/>
            <person name="Lutzoni F."/>
            <person name="Magnuson J."/>
            <person name="Mondo S."/>
            <person name="Nolan M."/>
            <person name="Ohm R."/>
            <person name="Pangilinan J."/>
            <person name="Park H.-J."/>
            <person name="Ramirez L."/>
            <person name="Alfaro M."/>
            <person name="Sun H."/>
            <person name="Tritt A."/>
            <person name="Yoshinaga Y."/>
            <person name="Zwiers L.-H."/>
            <person name="Turgeon B.G."/>
            <person name="Goodwin S.B."/>
            <person name="Spatafora J.W."/>
            <person name="Crous P.W."/>
            <person name="Grigoriev I.V."/>
        </authorList>
    </citation>
    <scope>NUCLEOTIDE SEQUENCE</scope>
    <source>
        <strain evidence="3 5">CBS 781.70</strain>
    </source>
</reference>
<reference evidence="5" key="3">
    <citation type="submission" date="2025-04" db="UniProtKB">
        <authorList>
            <consortium name="RefSeq"/>
        </authorList>
    </citation>
    <scope>IDENTIFICATION</scope>
    <source>
        <strain evidence="5">CBS 781.70</strain>
    </source>
</reference>
<dbReference type="Proteomes" id="UP000504638">
    <property type="component" value="Unplaced"/>
</dbReference>
<keyword evidence="2" id="KW-0472">Membrane</keyword>
<proteinExistence type="predicted"/>
<organism evidence="3">
    <name type="scientific">Eremomyces bilateralis CBS 781.70</name>
    <dbReference type="NCBI Taxonomy" id="1392243"/>
    <lineage>
        <taxon>Eukaryota</taxon>
        <taxon>Fungi</taxon>
        <taxon>Dikarya</taxon>
        <taxon>Ascomycota</taxon>
        <taxon>Pezizomycotina</taxon>
        <taxon>Dothideomycetes</taxon>
        <taxon>Dothideomycetes incertae sedis</taxon>
        <taxon>Eremomycetales</taxon>
        <taxon>Eremomycetaceae</taxon>
        <taxon>Eremomyces</taxon>
    </lineage>
</organism>
<protein>
    <submittedName>
        <fullName evidence="3 5">Uncharacterized protein</fullName>
    </submittedName>
</protein>
<keyword evidence="2" id="KW-1133">Transmembrane helix</keyword>
<accession>A0A6G1G784</accession>
<dbReference type="AlphaFoldDB" id="A0A6G1G784"/>
<feature type="compositionally biased region" description="Basic and acidic residues" evidence="1">
    <location>
        <begin position="243"/>
        <end position="257"/>
    </location>
</feature>
<feature type="compositionally biased region" description="Basic residues" evidence="1">
    <location>
        <begin position="306"/>
        <end position="315"/>
    </location>
</feature>
<evidence type="ECO:0000256" key="1">
    <source>
        <dbReference type="SAM" id="MobiDB-lite"/>
    </source>
</evidence>
<gene>
    <name evidence="3 5" type="ORF">P152DRAFT_291314</name>
</gene>
<evidence type="ECO:0000313" key="3">
    <source>
        <dbReference type="EMBL" id="KAF1813760.1"/>
    </source>
</evidence>
<feature type="compositionally biased region" description="Basic residues" evidence="1">
    <location>
        <begin position="223"/>
        <end position="242"/>
    </location>
</feature>
<dbReference type="EMBL" id="ML975154">
    <property type="protein sequence ID" value="KAF1813760.1"/>
    <property type="molecule type" value="Genomic_DNA"/>
</dbReference>
<feature type="region of interest" description="Disordered" evidence="1">
    <location>
        <begin position="1"/>
        <end position="29"/>
    </location>
</feature>
<evidence type="ECO:0000313" key="5">
    <source>
        <dbReference type="RefSeq" id="XP_033535391.1"/>
    </source>
</evidence>
<reference evidence="5" key="2">
    <citation type="submission" date="2020-04" db="EMBL/GenBank/DDBJ databases">
        <authorList>
            <consortium name="NCBI Genome Project"/>
        </authorList>
    </citation>
    <scope>NUCLEOTIDE SEQUENCE</scope>
    <source>
        <strain evidence="5">CBS 781.70</strain>
    </source>
</reference>
<evidence type="ECO:0000256" key="2">
    <source>
        <dbReference type="SAM" id="Phobius"/>
    </source>
</evidence>
<keyword evidence="4" id="KW-1185">Reference proteome</keyword>
<dbReference type="GeneID" id="54415586"/>
<feature type="compositionally biased region" description="Low complexity" evidence="1">
    <location>
        <begin position="176"/>
        <end position="190"/>
    </location>
</feature>
<name>A0A6G1G784_9PEZI</name>
<dbReference type="RefSeq" id="XP_033535391.1">
    <property type="nucleotide sequence ID" value="XM_033675016.1"/>
</dbReference>
<feature type="compositionally biased region" description="Basic residues" evidence="1">
    <location>
        <begin position="347"/>
        <end position="358"/>
    </location>
</feature>
<feature type="compositionally biased region" description="Basic and acidic residues" evidence="1">
    <location>
        <begin position="213"/>
        <end position="222"/>
    </location>
</feature>
<sequence>MDNLEPSHPYPKDPSPSLAMDPPTSQTSRIVPPRLLHLPFTNSITRTPKLEEALRKMYPDLSSYENRLRALVFQYQFRPGSLLSEKNNSREFLFTALQDMYSNYPEEYRLNILMVNFILMNVAVGMLPAVVASKRRGGSPEVDIKGKDMDDAREKERPTAPEVTIKTEDANQVATGGSSARSVASSGSASPRIMVLNSNKGMSLETRKRRRPKTEEERDSIKRARSHGACKDCRKSKHKCHHIPADDNGGKTRDPKLRSLAPAFPLPGFQAGAPEQGSGKQRTEDLDHSSSHAGLHVSAQRENRHATRSKSRRQRMQAPHSSPPSGPHSAGSVDTFKHFIAPETSRVHHGTTSKRRNGHSGNHDILVGAKSAPTTGDPPYSGQTPSINSMILLLPTVLYIGRFPFASVRF</sequence>
<keyword evidence="2" id="KW-0812">Transmembrane</keyword>
<feature type="transmembrane region" description="Helical" evidence="2">
    <location>
        <begin position="110"/>
        <end position="131"/>
    </location>
</feature>
<evidence type="ECO:0000313" key="4">
    <source>
        <dbReference type="Proteomes" id="UP000504638"/>
    </source>
</evidence>
<feature type="region of interest" description="Disordered" evidence="1">
    <location>
        <begin position="135"/>
        <end position="363"/>
    </location>
</feature>
<feature type="compositionally biased region" description="Basic and acidic residues" evidence="1">
    <location>
        <begin position="142"/>
        <end position="169"/>
    </location>
</feature>
<feature type="compositionally biased region" description="Basic and acidic residues" evidence="1">
    <location>
        <begin position="281"/>
        <end position="290"/>
    </location>
</feature>